<feature type="compositionally biased region" description="Polar residues" evidence="1">
    <location>
        <begin position="219"/>
        <end position="233"/>
    </location>
</feature>
<evidence type="ECO:0000313" key="2">
    <source>
        <dbReference type="EMBL" id="VXA85924.1"/>
    </source>
</evidence>
<feature type="compositionally biased region" description="Low complexity" evidence="1">
    <location>
        <begin position="180"/>
        <end position="204"/>
    </location>
</feature>
<gene>
    <name evidence="2" type="ORF">AERO8C_20765</name>
</gene>
<feature type="compositionally biased region" description="Basic and acidic residues" evidence="1">
    <location>
        <begin position="114"/>
        <end position="132"/>
    </location>
</feature>
<protein>
    <submittedName>
        <fullName evidence="2">Uncharacterized protein</fullName>
    </submittedName>
</protein>
<name>A0A653L4T3_AERVE</name>
<proteinExistence type="predicted"/>
<evidence type="ECO:0000313" key="3">
    <source>
        <dbReference type="Proteomes" id="UP000439123"/>
    </source>
</evidence>
<sequence>MGAWSVLQIAVAATGRQQQVEQEGQGEQHYAEGHSLGEGPFLGLQRDGGGDIAGEVQDIAPHHHGAAHLGDDTAEGADDGSQQAKAALVHQADQRLGPGDPQGQGGLPGAPIALDKRRVGHGGDHREGDQHLPHHHRLLGKEQLPVAKGAGPRQQHIEQEANHHGRHRLQGIDAGEPEPAAGQRQIGQGKAQQQGGHQHQQQGDAGDGEGDPHHLPQFGVTTEQQGEGSQRSVEQSRHQAPPSANRGRAIKVIAGVRVAIISRWHPLQTAPDPPP</sequence>
<feature type="compositionally biased region" description="Low complexity" evidence="1">
    <location>
        <begin position="15"/>
        <end position="28"/>
    </location>
</feature>
<feature type="region of interest" description="Disordered" evidence="1">
    <location>
        <begin position="161"/>
        <end position="249"/>
    </location>
</feature>
<feature type="region of interest" description="Disordered" evidence="1">
    <location>
        <begin position="14"/>
        <end position="132"/>
    </location>
</feature>
<dbReference type="EMBL" id="CABWLC010000012">
    <property type="protein sequence ID" value="VXA85924.1"/>
    <property type="molecule type" value="Genomic_DNA"/>
</dbReference>
<accession>A0A653L4T3</accession>
<evidence type="ECO:0000256" key="1">
    <source>
        <dbReference type="SAM" id="MobiDB-lite"/>
    </source>
</evidence>
<organism evidence="2 3">
    <name type="scientific">Aeromonas veronii</name>
    <dbReference type="NCBI Taxonomy" id="654"/>
    <lineage>
        <taxon>Bacteria</taxon>
        <taxon>Pseudomonadati</taxon>
        <taxon>Pseudomonadota</taxon>
        <taxon>Gammaproteobacteria</taxon>
        <taxon>Aeromonadales</taxon>
        <taxon>Aeromonadaceae</taxon>
        <taxon>Aeromonas</taxon>
    </lineage>
</organism>
<dbReference type="AlphaFoldDB" id="A0A653L4T3"/>
<dbReference type="Proteomes" id="UP000439123">
    <property type="component" value="Unassembled WGS sequence"/>
</dbReference>
<reference evidence="2 3" key="1">
    <citation type="submission" date="2019-10" db="EMBL/GenBank/DDBJ databases">
        <authorList>
            <person name="Karimi E."/>
        </authorList>
    </citation>
    <scope>NUCLEOTIDE SEQUENCE [LARGE SCALE GENOMIC DNA]</scope>
    <source>
        <strain evidence="2">Aeromonas sp. 8C</strain>
    </source>
</reference>